<feature type="chain" id="PRO_5005892548" evidence="2">
    <location>
        <begin position="21"/>
        <end position="71"/>
    </location>
</feature>
<protein>
    <submittedName>
        <fullName evidence="4">DUF680 domain-containing protein</fullName>
    </submittedName>
</protein>
<organism evidence="3 4">
    <name type="scientific">Parastrongyloides trichosuri</name>
    <name type="common">Possum-specific nematode worm</name>
    <dbReference type="NCBI Taxonomy" id="131310"/>
    <lineage>
        <taxon>Eukaryota</taxon>
        <taxon>Metazoa</taxon>
        <taxon>Ecdysozoa</taxon>
        <taxon>Nematoda</taxon>
        <taxon>Chromadorea</taxon>
        <taxon>Rhabditida</taxon>
        <taxon>Tylenchina</taxon>
        <taxon>Panagrolaimomorpha</taxon>
        <taxon>Strongyloidoidea</taxon>
        <taxon>Strongyloididae</taxon>
        <taxon>Parastrongyloides</taxon>
    </lineage>
</organism>
<feature type="compositionally biased region" description="Polar residues" evidence="1">
    <location>
        <begin position="49"/>
        <end position="71"/>
    </location>
</feature>
<dbReference type="AlphaFoldDB" id="A0A0N4ZWM5"/>
<accession>A0A0N4ZWM5</accession>
<feature type="region of interest" description="Disordered" evidence="1">
    <location>
        <begin position="42"/>
        <end position="71"/>
    </location>
</feature>
<sequence length="71" mass="7279">MKKIILTVAALTMTAGVALADNPNVGTPADLYGKDQTPVVTTSTVKSTAPNTYTDGSANGFGDNSPSSYNR</sequence>
<evidence type="ECO:0000256" key="2">
    <source>
        <dbReference type="SAM" id="SignalP"/>
    </source>
</evidence>
<evidence type="ECO:0000256" key="1">
    <source>
        <dbReference type="SAM" id="MobiDB-lite"/>
    </source>
</evidence>
<keyword evidence="3" id="KW-1185">Reference proteome</keyword>
<keyword evidence="2" id="KW-0732">Signal</keyword>
<feature type="signal peptide" evidence="2">
    <location>
        <begin position="1"/>
        <end position="20"/>
    </location>
</feature>
<evidence type="ECO:0000313" key="3">
    <source>
        <dbReference type="Proteomes" id="UP000038045"/>
    </source>
</evidence>
<evidence type="ECO:0000313" key="4">
    <source>
        <dbReference type="WBParaSite" id="PTRK_0001308000.1"/>
    </source>
</evidence>
<proteinExistence type="predicted"/>
<dbReference type="Proteomes" id="UP000038045">
    <property type="component" value="Unplaced"/>
</dbReference>
<name>A0A0N4ZWM5_PARTI</name>
<dbReference type="WBParaSite" id="PTRK_0001308000.1">
    <property type="protein sequence ID" value="PTRK_0001308000.1"/>
    <property type="gene ID" value="PTRK_0001308000"/>
</dbReference>
<reference evidence="4" key="1">
    <citation type="submission" date="2017-02" db="UniProtKB">
        <authorList>
            <consortium name="WormBaseParasite"/>
        </authorList>
    </citation>
    <scope>IDENTIFICATION</scope>
</reference>